<organism evidence="1">
    <name type="scientific">marine metagenome</name>
    <dbReference type="NCBI Taxonomy" id="408172"/>
    <lineage>
        <taxon>unclassified sequences</taxon>
        <taxon>metagenomes</taxon>
        <taxon>ecological metagenomes</taxon>
    </lineage>
</organism>
<reference evidence="1" key="1">
    <citation type="submission" date="2018-05" db="EMBL/GenBank/DDBJ databases">
        <authorList>
            <person name="Lanie J.A."/>
            <person name="Ng W.-L."/>
            <person name="Kazmierczak K.M."/>
            <person name="Andrzejewski T.M."/>
            <person name="Davidsen T.M."/>
            <person name="Wayne K.J."/>
            <person name="Tettelin H."/>
            <person name="Glass J.I."/>
            <person name="Rusch D."/>
            <person name="Podicherti R."/>
            <person name="Tsui H.-C.T."/>
            <person name="Winkler M.E."/>
        </authorList>
    </citation>
    <scope>NUCLEOTIDE SEQUENCE</scope>
</reference>
<name>A0A382F3V0_9ZZZZ</name>
<sequence length="26" mass="3096">MFEEAKPEAKLYERTNSVFSYISLEI</sequence>
<accession>A0A382F3V0</accession>
<dbReference type="EMBL" id="UINC01047729">
    <property type="protein sequence ID" value="SVB57355.1"/>
    <property type="molecule type" value="Genomic_DNA"/>
</dbReference>
<protein>
    <submittedName>
        <fullName evidence="1">Uncharacterized protein</fullName>
    </submittedName>
</protein>
<dbReference type="AlphaFoldDB" id="A0A382F3V0"/>
<proteinExistence type="predicted"/>
<evidence type="ECO:0000313" key="1">
    <source>
        <dbReference type="EMBL" id="SVB57355.1"/>
    </source>
</evidence>
<gene>
    <name evidence="1" type="ORF">METZ01_LOCUS210209</name>
</gene>